<dbReference type="CDD" id="cd13602">
    <property type="entry name" value="PBP2_TRAP_BpDctp6_7"/>
    <property type="match status" value="1"/>
</dbReference>
<dbReference type="GO" id="GO:0055085">
    <property type="term" value="P:transmembrane transport"/>
    <property type="evidence" value="ECO:0007669"/>
    <property type="project" value="InterPro"/>
</dbReference>
<dbReference type="OrthoDB" id="9783941at2"/>
<organism evidence="3 4">
    <name type="scientific">Pseudoalteromonas tunicata D2</name>
    <dbReference type="NCBI Taxonomy" id="87626"/>
    <lineage>
        <taxon>Bacteria</taxon>
        <taxon>Pseudomonadati</taxon>
        <taxon>Pseudomonadota</taxon>
        <taxon>Gammaproteobacteria</taxon>
        <taxon>Alteromonadales</taxon>
        <taxon>Pseudoalteromonadaceae</taxon>
        <taxon>Pseudoalteromonas</taxon>
    </lineage>
</organism>
<dbReference type="HOGENOM" id="CLU_036176_2_3_6"/>
<evidence type="ECO:0000313" key="4">
    <source>
        <dbReference type="Proteomes" id="UP000006201"/>
    </source>
</evidence>
<feature type="signal peptide" evidence="2">
    <location>
        <begin position="1"/>
        <end position="17"/>
    </location>
</feature>
<dbReference type="PANTHER" id="PTHR33376:SF4">
    <property type="entry name" value="SIALIC ACID-BINDING PERIPLASMIC PROTEIN SIAP"/>
    <property type="match status" value="1"/>
</dbReference>
<dbReference type="Gene3D" id="3.40.190.170">
    <property type="entry name" value="Bacterial extracellular solute-binding protein, family 7"/>
    <property type="match status" value="1"/>
</dbReference>
<keyword evidence="1 2" id="KW-0732">Signal</keyword>
<comment type="caution">
    <text evidence="3">The sequence shown here is derived from an EMBL/GenBank/DDBJ whole genome shotgun (WGS) entry which is preliminary data.</text>
</comment>
<dbReference type="NCBIfam" id="NF037995">
    <property type="entry name" value="TRAP_S1"/>
    <property type="match status" value="1"/>
</dbReference>
<reference evidence="3 4" key="1">
    <citation type="submission" date="2006-02" db="EMBL/GenBank/DDBJ databases">
        <authorList>
            <person name="Moran M.A."/>
            <person name="Kjelleberg S."/>
            <person name="Egan S."/>
            <person name="Saunders N."/>
            <person name="Thomas T."/>
            <person name="Ferriera S."/>
            <person name="Johnson J."/>
            <person name="Kravitz S."/>
            <person name="Halpern A."/>
            <person name="Remington K."/>
            <person name="Beeson K."/>
            <person name="Tran B."/>
            <person name="Rogers Y.-H."/>
            <person name="Friedman R."/>
            <person name="Venter J.C."/>
        </authorList>
    </citation>
    <scope>NUCLEOTIDE SEQUENCE [LARGE SCALE GENOMIC DNA]</scope>
    <source>
        <strain evidence="3 4">D2</strain>
    </source>
</reference>
<dbReference type="eggNOG" id="COG1638">
    <property type="taxonomic scope" value="Bacteria"/>
</dbReference>
<proteinExistence type="predicted"/>
<dbReference type="EMBL" id="AAOH01000003">
    <property type="protein sequence ID" value="EAR28821.1"/>
    <property type="molecule type" value="Genomic_DNA"/>
</dbReference>
<dbReference type="AlphaFoldDB" id="A4C8A6"/>
<evidence type="ECO:0000256" key="2">
    <source>
        <dbReference type="SAM" id="SignalP"/>
    </source>
</evidence>
<gene>
    <name evidence="3" type="ORF">PTD2_07254</name>
</gene>
<dbReference type="InterPro" id="IPR018389">
    <property type="entry name" value="DctP_fam"/>
</dbReference>
<accession>A4C8A6</accession>
<name>A4C8A6_9GAMM</name>
<protein>
    <submittedName>
        <fullName evidence="3">TRAP-type C4-dicarboxylate transport system, periplasmic component</fullName>
    </submittedName>
</protein>
<dbReference type="RefSeq" id="WP_009838083.1">
    <property type="nucleotide sequence ID" value="NZ_AAOH01000003.1"/>
</dbReference>
<dbReference type="InterPro" id="IPR038404">
    <property type="entry name" value="TRAP_DctP_sf"/>
</dbReference>
<evidence type="ECO:0000313" key="3">
    <source>
        <dbReference type="EMBL" id="EAR28821.1"/>
    </source>
</evidence>
<sequence length="321" mass="35993">MKKYLFILFFLSPLCNALDLVTAYSDNIYHTQNLRAMAKALKSDDVEITLHPAASLYKANEIYRAVRTGQVAMGEIFIGLLANQDPLYQLDNLPFLVENFEQAQQLWQLSRPLLAQKLIEDGLILLFAAPWPPQGLFSQKTINSIEDLKNSKMRAYSAITADLASLLGANPVSIQAAEIAQAFSTGMIDNMFTSPSTGVSSRAWDFAQHYTDTQAWIPKNMLVINKAIFNDLSPAAKQSILLQAKEFERKAWLLAEQETAIKTAILVKNGMVVSKPTPRLETQLNQIGHSMLDDWLEISPQSSHDMIKHFLHKKTAMQSHD</sequence>
<keyword evidence="4" id="KW-1185">Reference proteome</keyword>
<feature type="chain" id="PRO_5002665809" evidence="2">
    <location>
        <begin position="18"/>
        <end position="321"/>
    </location>
</feature>
<dbReference type="STRING" id="87626.PTD2_07254"/>
<evidence type="ECO:0000256" key="1">
    <source>
        <dbReference type="ARBA" id="ARBA00022729"/>
    </source>
</evidence>
<dbReference type="Pfam" id="PF03480">
    <property type="entry name" value="DctP"/>
    <property type="match status" value="1"/>
</dbReference>
<dbReference type="Proteomes" id="UP000006201">
    <property type="component" value="Unassembled WGS sequence"/>
</dbReference>
<dbReference type="PANTHER" id="PTHR33376">
    <property type="match status" value="1"/>
</dbReference>